<evidence type="ECO:0000256" key="3">
    <source>
        <dbReference type="ARBA" id="ARBA00022989"/>
    </source>
</evidence>
<feature type="chain" id="PRO_5043673455" evidence="8">
    <location>
        <begin position="18"/>
        <end position="501"/>
    </location>
</feature>
<keyword evidence="2 7" id="KW-0812">Transmembrane</keyword>
<evidence type="ECO:0000256" key="4">
    <source>
        <dbReference type="ARBA" id="ARBA00023136"/>
    </source>
</evidence>
<accession>A0AAV1E662</accession>
<dbReference type="InterPro" id="IPR025423">
    <property type="entry name" value="TMEM205-like"/>
</dbReference>
<keyword evidence="5" id="KW-0175">Coiled coil</keyword>
<evidence type="ECO:0000256" key="2">
    <source>
        <dbReference type="ARBA" id="ARBA00022692"/>
    </source>
</evidence>
<dbReference type="PANTHER" id="PTHR47652">
    <property type="entry name" value="MITOCHONDRIAL IMPORT INNER MEMBRANE TRANSLOCASE SUBUNIT TIM44"/>
    <property type="match status" value="1"/>
</dbReference>
<evidence type="ECO:0000313" key="11">
    <source>
        <dbReference type="Proteomes" id="UP001161247"/>
    </source>
</evidence>
<feature type="transmembrane region" description="Helical" evidence="7">
    <location>
        <begin position="329"/>
        <end position="348"/>
    </location>
</feature>
<evidence type="ECO:0000256" key="8">
    <source>
        <dbReference type="SAM" id="SignalP"/>
    </source>
</evidence>
<feature type="domain" description="TMEM205-like" evidence="9">
    <location>
        <begin position="290"/>
        <end position="392"/>
    </location>
</feature>
<keyword evidence="3 7" id="KW-1133">Transmembrane helix</keyword>
<feature type="region of interest" description="Disordered" evidence="6">
    <location>
        <begin position="198"/>
        <end position="217"/>
    </location>
</feature>
<sequence>MMNVVALCLVFTTLATAGVWSPSPERVQIKQDVIVKEGHRTVEIEYGQDNGNTKVKISPQEGYVDSSSSSSSPVSSTVKEKLSEGAEKVSEGVEHVKDKIEEEIGHRATPRELICDAYGKCKHRVASALGKTKEVLSEKAHQAKDTVEEKAHEVKDKVEEKAYEVKDRVEEVEGGAKHAVGETVGKVKEAVSKTAREVADKAHDVKEKVRGASKEASDIGKTLRNDVKKNATREIERTKKKVEEAGENIEHKKEGLKGILKRGVKSVGGIFGYVFSPELRNSGVGIMQLLGLSTAYGMSVWVTFISSYINAGALPKQQFAVLQSKIYPAYFRSMAYSVGMVLLAHWLSPRKGLHPGKSDVFQGFNLLASLVMLLFNLNYVEPRATKAMFERMRLEKEEGRGMETKQPEPSMRNVDSVIEPSGRRTSAMTGAVMTTTNLGEKTSEEANDAAAAHAKSEMVRLSEALKKLNSYSSFLNVLTLMALTWHLVYLGQMLHSTVECA</sequence>
<evidence type="ECO:0000256" key="7">
    <source>
        <dbReference type="SAM" id="Phobius"/>
    </source>
</evidence>
<feature type="compositionally biased region" description="Low complexity" evidence="6">
    <location>
        <begin position="66"/>
        <end position="76"/>
    </location>
</feature>
<feature type="region of interest" description="Disordered" evidence="6">
    <location>
        <begin position="46"/>
        <end position="92"/>
    </location>
</feature>
<evidence type="ECO:0000259" key="9">
    <source>
        <dbReference type="Pfam" id="PF13664"/>
    </source>
</evidence>
<feature type="signal peptide" evidence="8">
    <location>
        <begin position="1"/>
        <end position="17"/>
    </location>
</feature>
<dbReference type="Pfam" id="PF13664">
    <property type="entry name" value="DUF4149"/>
    <property type="match status" value="1"/>
</dbReference>
<keyword evidence="11" id="KW-1185">Reference proteome</keyword>
<feature type="coiled-coil region" evidence="5">
    <location>
        <begin position="228"/>
        <end position="255"/>
    </location>
</feature>
<comment type="subcellular location">
    <subcellularLocation>
        <location evidence="1">Membrane</location>
    </subcellularLocation>
</comment>
<keyword evidence="8" id="KW-0732">Signal</keyword>
<evidence type="ECO:0000256" key="5">
    <source>
        <dbReference type="SAM" id="Coils"/>
    </source>
</evidence>
<dbReference type="EMBL" id="OX459125">
    <property type="protein sequence ID" value="CAI9114916.1"/>
    <property type="molecule type" value="Genomic_DNA"/>
</dbReference>
<gene>
    <name evidence="10" type="ORF">OLC1_LOCUS21536</name>
</gene>
<dbReference type="SUPFAM" id="SSF58113">
    <property type="entry name" value="Apolipoprotein A-I"/>
    <property type="match status" value="1"/>
</dbReference>
<keyword evidence="4 7" id="KW-0472">Membrane</keyword>
<dbReference type="Proteomes" id="UP001161247">
    <property type="component" value="Chromosome 8"/>
</dbReference>
<dbReference type="PANTHER" id="PTHR47652:SF3">
    <property type="entry name" value="MITOCHONDRIAL IMPORT INNER MEMBRANE TRANSLOCASE SUBUNIT TIM44"/>
    <property type="match status" value="1"/>
</dbReference>
<proteinExistence type="predicted"/>
<feature type="transmembrane region" description="Helical" evidence="7">
    <location>
        <begin position="468"/>
        <end position="488"/>
    </location>
</feature>
<evidence type="ECO:0000256" key="1">
    <source>
        <dbReference type="ARBA" id="ARBA00004370"/>
    </source>
</evidence>
<dbReference type="Gene3D" id="1.20.120.20">
    <property type="entry name" value="Apolipoprotein"/>
    <property type="match status" value="1"/>
</dbReference>
<feature type="compositionally biased region" description="Basic and acidic residues" evidence="6">
    <location>
        <begin position="78"/>
        <end position="92"/>
    </location>
</feature>
<organism evidence="10 11">
    <name type="scientific">Oldenlandia corymbosa var. corymbosa</name>
    <dbReference type="NCBI Taxonomy" id="529605"/>
    <lineage>
        <taxon>Eukaryota</taxon>
        <taxon>Viridiplantae</taxon>
        <taxon>Streptophyta</taxon>
        <taxon>Embryophyta</taxon>
        <taxon>Tracheophyta</taxon>
        <taxon>Spermatophyta</taxon>
        <taxon>Magnoliopsida</taxon>
        <taxon>eudicotyledons</taxon>
        <taxon>Gunneridae</taxon>
        <taxon>Pentapetalae</taxon>
        <taxon>asterids</taxon>
        <taxon>lamiids</taxon>
        <taxon>Gentianales</taxon>
        <taxon>Rubiaceae</taxon>
        <taxon>Rubioideae</taxon>
        <taxon>Spermacoceae</taxon>
        <taxon>Hedyotis-Oldenlandia complex</taxon>
        <taxon>Oldenlandia</taxon>
    </lineage>
</organism>
<feature type="transmembrane region" description="Helical" evidence="7">
    <location>
        <begin position="286"/>
        <end position="309"/>
    </location>
</feature>
<protein>
    <submittedName>
        <fullName evidence="10">OLC1v1015739C1</fullName>
    </submittedName>
</protein>
<feature type="region of interest" description="Disordered" evidence="6">
    <location>
        <begin position="397"/>
        <end position="416"/>
    </location>
</feature>
<dbReference type="AlphaFoldDB" id="A0AAV1E662"/>
<name>A0AAV1E662_OLDCO</name>
<evidence type="ECO:0000256" key="6">
    <source>
        <dbReference type="SAM" id="MobiDB-lite"/>
    </source>
</evidence>
<feature type="compositionally biased region" description="Basic and acidic residues" evidence="6">
    <location>
        <begin position="397"/>
        <end position="406"/>
    </location>
</feature>
<evidence type="ECO:0000313" key="10">
    <source>
        <dbReference type="EMBL" id="CAI9114916.1"/>
    </source>
</evidence>
<dbReference type="GO" id="GO:0016020">
    <property type="term" value="C:membrane"/>
    <property type="evidence" value="ECO:0007669"/>
    <property type="project" value="UniProtKB-SubCell"/>
</dbReference>
<reference evidence="10" key="1">
    <citation type="submission" date="2023-03" db="EMBL/GenBank/DDBJ databases">
        <authorList>
            <person name="Julca I."/>
        </authorList>
    </citation>
    <scope>NUCLEOTIDE SEQUENCE</scope>
</reference>
<feature type="transmembrane region" description="Helical" evidence="7">
    <location>
        <begin position="360"/>
        <end position="380"/>
    </location>
</feature>